<gene>
    <name evidence="2" type="ORF">PABY_21860</name>
</gene>
<dbReference type="Gene3D" id="3.40.50.1010">
    <property type="entry name" value="5'-nuclease"/>
    <property type="match status" value="1"/>
</dbReference>
<dbReference type="Pfam" id="PF18477">
    <property type="entry name" value="PIN_9"/>
    <property type="match status" value="1"/>
</dbReference>
<name>A0ABN6ZSV5_9CREN</name>
<protein>
    <recommendedName>
        <fullName evidence="1">VapC9 PIN-like domain-containing protein</fullName>
    </recommendedName>
</protein>
<dbReference type="CDD" id="cd09879">
    <property type="entry name" value="PIN_VapC_AF0591-like"/>
    <property type="match status" value="1"/>
</dbReference>
<proteinExistence type="predicted"/>
<dbReference type="GeneID" id="89290191"/>
<evidence type="ECO:0000313" key="3">
    <source>
        <dbReference type="Proteomes" id="UP001341135"/>
    </source>
</evidence>
<accession>A0ABN6ZSV5</accession>
<dbReference type="InterPro" id="IPR041120">
    <property type="entry name" value="PIN_9"/>
</dbReference>
<feature type="domain" description="VapC9 PIN-like" evidence="1">
    <location>
        <begin position="10"/>
        <end position="126"/>
    </location>
</feature>
<dbReference type="InterPro" id="IPR029060">
    <property type="entry name" value="PIN-like_dom_sf"/>
</dbReference>
<organism evidence="2 3">
    <name type="scientific">Pyrodictium abyssi</name>
    <dbReference type="NCBI Taxonomy" id="54256"/>
    <lineage>
        <taxon>Archaea</taxon>
        <taxon>Thermoproteota</taxon>
        <taxon>Thermoprotei</taxon>
        <taxon>Desulfurococcales</taxon>
        <taxon>Pyrodictiaceae</taxon>
        <taxon>Pyrodictium</taxon>
    </lineage>
</organism>
<dbReference type="SUPFAM" id="SSF88723">
    <property type="entry name" value="PIN domain-like"/>
    <property type="match status" value="1"/>
</dbReference>
<dbReference type="RefSeq" id="WP_338250109.1">
    <property type="nucleotide sequence ID" value="NZ_AP028907.1"/>
</dbReference>
<keyword evidence="3" id="KW-1185">Reference proteome</keyword>
<dbReference type="Proteomes" id="UP001341135">
    <property type="component" value="Chromosome"/>
</dbReference>
<evidence type="ECO:0000313" key="2">
    <source>
        <dbReference type="EMBL" id="BES82619.1"/>
    </source>
</evidence>
<dbReference type="EMBL" id="AP028907">
    <property type="protein sequence ID" value="BES82619.1"/>
    <property type="molecule type" value="Genomic_DNA"/>
</dbReference>
<evidence type="ECO:0000259" key="1">
    <source>
        <dbReference type="Pfam" id="PF18477"/>
    </source>
</evidence>
<reference evidence="2 3" key="1">
    <citation type="submission" date="2023-09" db="EMBL/GenBank/DDBJ databases">
        <title>Pyrofollis japonicus gen. nov. sp. nov., a novel member of the family Pyrodictiaceae isolated from the Iheya North hydrothermal field.</title>
        <authorList>
            <person name="Miyazaki U."/>
            <person name="Sanari M."/>
            <person name="Tame A."/>
            <person name="Kitajima M."/>
            <person name="Okamoto A."/>
            <person name="Sawayama S."/>
            <person name="Miyazaki J."/>
            <person name="Takai K."/>
            <person name="Nakagawa S."/>
        </authorList>
    </citation>
    <scope>NUCLEOTIDE SEQUENCE [LARGE SCALE GENOMIC DNA]</scope>
    <source>
        <strain evidence="2 3">AV2</strain>
    </source>
</reference>
<sequence>MGIGKRLKRVVYDTSILMLLYEGVPVFEESASLLLSKPECIVPRQVQDELKKLAETAGSIHRRKAARLALEAIRKMGCRIVDVDADSTDDAIIAIVVSDPEAIVATADNELRRRLREIGLPNIYYRRSRHGLMLEGA</sequence>